<reference evidence="11 12" key="2">
    <citation type="journal article" date="2010" name="Nucleic Acids Res.">
        <title>BeetleBase in 2010: revisions to provide comprehensive genomic information for Tribolium castaneum.</title>
        <authorList>
            <person name="Kim H.S."/>
            <person name="Murphy T."/>
            <person name="Xia J."/>
            <person name="Caragea D."/>
            <person name="Park Y."/>
            <person name="Beeman R.W."/>
            <person name="Lorenzen M.D."/>
            <person name="Butcher S."/>
            <person name="Manak J.R."/>
            <person name="Brown S.J."/>
        </authorList>
    </citation>
    <scope>GENOME REANNOTATION</scope>
    <source>
        <strain evidence="11 12">Georgia GA2</strain>
    </source>
</reference>
<protein>
    <recommendedName>
        <fullName evidence="10">Odorant receptor</fullName>
    </recommendedName>
</protein>
<feature type="transmembrane region" description="Helical" evidence="10">
    <location>
        <begin position="180"/>
        <end position="197"/>
    </location>
</feature>
<comment type="similarity">
    <text evidence="10">Belongs to the insect chemoreceptor superfamily. Heteromeric odorant receptor channel (TC 1.A.69) family.</text>
</comment>
<feature type="transmembrane region" description="Helical" evidence="10">
    <location>
        <begin position="302"/>
        <end position="321"/>
    </location>
</feature>
<organism evidence="11 12">
    <name type="scientific">Tribolium castaneum</name>
    <name type="common">Red flour beetle</name>
    <dbReference type="NCBI Taxonomy" id="7070"/>
    <lineage>
        <taxon>Eukaryota</taxon>
        <taxon>Metazoa</taxon>
        <taxon>Ecdysozoa</taxon>
        <taxon>Arthropoda</taxon>
        <taxon>Hexapoda</taxon>
        <taxon>Insecta</taxon>
        <taxon>Pterygota</taxon>
        <taxon>Neoptera</taxon>
        <taxon>Endopterygota</taxon>
        <taxon>Coleoptera</taxon>
        <taxon>Polyphaga</taxon>
        <taxon>Cucujiformia</taxon>
        <taxon>Tenebrionidae</taxon>
        <taxon>Tenebrionidae incertae sedis</taxon>
        <taxon>Tribolium</taxon>
    </lineage>
</organism>
<evidence type="ECO:0000256" key="1">
    <source>
        <dbReference type="ARBA" id="ARBA00004651"/>
    </source>
</evidence>
<dbReference type="PhylomeDB" id="D6X4X7"/>
<keyword evidence="2" id="KW-1003">Cell membrane</keyword>
<dbReference type="GO" id="GO:0004984">
    <property type="term" value="F:olfactory receptor activity"/>
    <property type="evidence" value="ECO:0000318"/>
    <property type="project" value="GO_Central"/>
</dbReference>
<dbReference type="EMBL" id="KQ971381">
    <property type="protein sequence ID" value="EEZ97754.1"/>
    <property type="molecule type" value="Genomic_DNA"/>
</dbReference>
<evidence type="ECO:0000256" key="4">
    <source>
        <dbReference type="ARBA" id="ARBA00022692"/>
    </source>
</evidence>
<evidence type="ECO:0000256" key="7">
    <source>
        <dbReference type="ARBA" id="ARBA00023136"/>
    </source>
</evidence>
<keyword evidence="9 10" id="KW-0807">Transducer</keyword>
<keyword evidence="5 10" id="KW-0552">Olfaction</keyword>
<evidence type="ECO:0000313" key="12">
    <source>
        <dbReference type="Proteomes" id="UP000007266"/>
    </source>
</evidence>
<dbReference type="Pfam" id="PF02949">
    <property type="entry name" value="7tm_6"/>
    <property type="match status" value="1"/>
</dbReference>
<gene>
    <name evidence="11" type="primary">Or186</name>
    <name evidence="11" type="synonym">GLEAN_11465</name>
    <name evidence="11" type="ORF">TcasGA2_TC011465</name>
</gene>
<keyword evidence="3 10" id="KW-0716">Sensory transduction</keyword>
<feature type="transmembrane region" description="Helical" evidence="10">
    <location>
        <begin position="51"/>
        <end position="71"/>
    </location>
</feature>
<evidence type="ECO:0000256" key="10">
    <source>
        <dbReference type="RuleBase" id="RU351113"/>
    </source>
</evidence>
<feature type="transmembrane region" description="Helical" evidence="10">
    <location>
        <begin position="140"/>
        <end position="160"/>
    </location>
</feature>
<accession>D6X4X7</accession>
<evidence type="ECO:0000256" key="9">
    <source>
        <dbReference type="ARBA" id="ARBA00023224"/>
    </source>
</evidence>
<evidence type="ECO:0000256" key="2">
    <source>
        <dbReference type="ARBA" id="ARBA00022475"/>
    </source>
</evidence>
<dbReference type="PANTHER" id="PTHR21137:SF35">
    <property type="entry name" value="ODORANT RECEPTOR 19A-RELATED"/>
    <property type="match status" value="1"/>
</dbReference>
<reference evidence="11 12" key="1">
    <citation type="journal article" date="2008" name="Nature">
        <title>The genome of the model beetle and pest Tribolium castaneum.</title>
        <authorList>
            <consortium name="Tribolium Genome Sequencing Consortium"/>
            <person name="Richards S."/>
            <person name="Gibbs R.A."/>
            <person name="Weinstock G.M."/>
            <person name="Brown S.J."/>
            <person name="Denell R."/>
            <person name="Beeman R.W."/>
            <person name="Gibbs R."/>
            <person name="Beeman R.W."/>
            <person name="Brown S.J."/>
            <person name="Bucher G."/>
            <person name="Friedrich M."/>
            <person name="Grimmelikhuijzen C.J."/>
            <person name="Klingler M."/>
            <person name="Lorenzen M."/>
            <person name="Richards S."/>
            <person name="Roth S."/>
            <person name="Schroder R."/>
            <person name="Tautz D."/>
            <person name="Zdobnov E.M."/>
            <person name="Muzny D."/>
            <person name="Gibbs R.A."/>
            <person name="Weinstock G.M."/>
            <person name="Attaway T."/>
            <person name="Bell S."/>
            <person name="Buhay C.J."/>
            <person name="Chandrabose M.N."/>
            <person name="Chavez D."/>
            <person name="Clerk-Blankenburg K.P."/>
            <person name="Cree A."/>
            <person name="Dao M."/>
            <person name="Davis C."/>
            <person name="Chacko J."/>
            <person name="Dinh H."/>
            <person name="Dugan-Rocha S."/>
            <person name="Fowler G."/>
            <person name="Garner T.T."/>
            <person name="Garnes J."/>
            <person name="Gnirke A."/>
            <person name="Hawes A."/>
            <person name="Hernandez J."/>
            <person name="Hines S."/>
            <person name="Holder M."/>
            <person name="Hume J."/>
            <person name="Jhangiani S.N."/>
            <person name="Joshi V."/>
            <person name="Khan Z.M."/>
            <person name="Jackson L."/>
            <person name="Kovar C."/>
            <person name="Kowis A."/>
            <person name="Lee S."/>
            <person name="Lewis L.R."/>
            <person name="Margolis J."/>
            <person name="Morgan M."/>
            <person name="Nazareth L.V."/>
            <person name="Nguyen N."/>
            <person name="Okwuonu G."/>
            <person name="Parker D."/>
            <person name="Richards S."/>
            <person name="Ruiz S.J."/>
            <person name="Santibanez J."/>
            <person name="Savard J."/>
            <person name="Scherer S.E."/>
            <person name="Schneider B."/>
            <person name="Sodergren E."/>
            <person name="Tautz D."/>
            <person name="Vattahil S."/>
            <person name="Villasana D."/>
            <person name="White C.S."/>
            <person name="Wright R."/>
            <person name="Park Y."/>
            <person name="Beeman R.W."/>
            <person name="Lord J."/>
            <person name="Oppert B."/>
            <person name="Lorenzen M."/>
            <person name="Brown S."/>
            <person name="Wang L."/>
            <person name="Savard J."/>
            <person name="Tautz D."/>
            <person name="Richards S."/>
            <person name="Weinstock G."/>
            <person name="Gibbs R.A."/>
            <person name="Liu Y."/>
            <person name="Worley K."/>
            <person name="Weinstock G."/>
            <person name="Elsik C.G."/>
            <person name="Reese J.T."/>
            <person name="Elhaik E."/>
            <person name="Landan G."/>
            <person name="Graur D."/>
            <person name="Arensburger P."/>
            <person name="Atkinson P."/>
            <person name="Beeman R.W."/>
            <person name="Beidler J."/>
            <person name="Brown S.J."/>
            <person name="Demuth J.P."/>
            <person name="Drury D.W."/>
            <person name="Du Y.Z."/>
            <person name="Fujiwara H."/>
            <person name="Lorenzen M."/>
            <person name="Maselli V."/>
            <person name="Osanai M."/>
            <person name="Park Y."/>
            <person name="Robertson H.M."/>
            <person name="Tu Z."/>
            <person name="Wang J.J."/>
            <person name="Wang S."/>
            <person name="Richards S."/>
            <person name="Song H."/>
            <person name="Zhang L."/>
            <person name="Sodergren E."/>
            <person name="Werner D."/>
            <person name="Stanke M."/>
            <person name="Morgenstern B."/>
            <person name="Solovyev V."/>
            <person name="Kosarev P."/>
            <person name="Brown G."/>
            <person name="Chen H.C."/>
            <person name="Ermolaeva O."/>
            <person name="Hlavina W."/>
            <person name="Kapustin Y."/>
            <person name="Kiryutin B."/>
            <person name="Kitts P."/>
            <person name="Maglott D."/>
            <person name="Pruitt K."/>
            <person name="Sapojnikov V."/>
            <person name="Souvorov A."/>
            <person name="Mackey A.J."/>
            <person name="Waterhouse R.M."/>
            <person name="Wyder S."/>
            <person name="Zdobnov E.M."/>
            <person name="Zdobnov E.M."/>
            <person name="Wyder S."/>
            <person name="Kriventseva E.V."/>
            <person name="Kadowaki T."/>
            <person name="Bork P."/>
            <person name="Aranda M."/>
            <person name="Bao R."/>
            <person name="Beermann A."/>
            <person name="Berns N."/>
            <person name="Bolognesi R."/>
            <person name="Bonneton F."/>
            <person name="Bopp D."/>
            <person name="Brown S.J."/>
            <person name="Bucher G."/>
            <person name="Butts T."/>
            <person name="Chaumot A."/>
            <person name="Denell R.E."/>
            <person name="Ferrier D.E."/>
            <person name="Friedrich M."/>
            <person name="Gordon C.M."/>
            <person name="Jindra M."/>
            <person name="Klingler M."/>
            <person name="Lan Q."/>
            <person name="Lattorff H.M."/>
            <person name="Laudet V."/>
            <person name="von Levetsow C."/>
            <person name="Liu Z."/>
            <person name="Lutz R."/>
            <person name="Lynch J.A."/>
            <person name="da Fonseca R.N."/>
            <person name="Posnien N."/>
            <person name="Reuter R."/>
            <person name="Roth S."/>
            <person name="Savard J."/>
            <person name="Schinko J.B."/>
            <person name="Schmitt C."/>
            <person name="Schoppmeier M."/>
            <person name="Schroder R."/>
            <person name="Shippy T.D."/>
            <person name="Simonnet F."/>
            <person name="Marques-Souza H."/>
            <person name="Tautz D."/>
            <person name="Tomoyasu Y."/>
            <person name="Trauner J."/>
            <person name="Van der Zee M."/>
            <person name="Vervoort M."/>
            <person name="Wittkopp N."/>
            <person name="Wimmer E.A."/>
            <person name="Yang X."/>
            <person name="Jones A.K."/>
            <person name="Sattelle D.B."/>
            <person name="Ebert P.R."/>
            <person name="Nelson D."/>
            <person name="Scott J.G."/>
            <person name="Beeman R.W."/>
            <person name="Muthukrishnan S."/>
            <person name="Kramer K.J."/>
            <person name="Arakane Y."/>
            <person name="Beeman R.W."/>
            <person name="Zhu Q."/>
            <person name="Hogenkamp D."/>
            <person name="Dixit R."/>
            <person name="Oppert B."/>
            <person name="Jiang H."/>
            <person name="Zou Z."/>
            <person name="Marshall J."/>
            <person name="Elpidina E."/>
            <person name="Vinokurov K."/>
            <person name="Oppert C."/>
            <person name="Zou Z."/>
            <person name="Evans J."/>
            <person name="Lu Z."/>
            <person name="Zhao P."/>
            <person name="Sumathipala N."/>
            <person name="Altincicek B."/>
            <person name="Vilcinskas A."/>
            <person name="Williams M."/>
            <person name="Hultmark D."/>
            <person name="Hetru C."/>
            <person name="Jiang H."/>
            <person name="Grimmelikhuijzen C.J."/>
            <person name="Hauser F."/>
            <person name="Cazzamali G."/>
            <person name="Williamson M."/>
            <person name="Park Y."/>
            <person name="Li B."/>
            <person name="Tanaka Y."/>
            <person name="Predel R."/>
            <person name="Neupert S."/>
            <person name="Schachtner J."/>
            <person name="Verleyen P."/>
            <person name="Raible F."/>
            <person name="Bork P."/>
            <person name="Friedrich M."/>
            <person name="Walden K.K."/>
            <person name="Robertson H.M."/>
            <person name="Angeli S."/>
            <person name="Foret S."/>
            <person name="Bucher G."/>
            <person name="Schuetz S."/>
            <person name="Maleszka R."/>
            <person name="Wimmer E.A."/>
            <person name="Beeman R.W."/>
            <person name="Lorenzen M."/>
            <person name="Tomoyasu Y."/>
            <person name="Miller S.C."/>
            <person name="Grossmann D."/>
            <person name="Bucher G."/>
        </authorList>
    </citation>
    <scope>NUCLEOTIDE SEQUENCE [LARGE SCALE GENOMIC DNA]</scope>
    <source>
        <strain evidence="11 12">Georgia GA2</strain>
    </source>
</reference>
<dbReference type="HOGENOM" id="CLU_059644_0_0_1"/>
<dbReference type="GO" id="GO:0050911">
    <property type="term" value="P:detection of chemical stimulus involved in sensory perception of smell"/>
    <property type="evidence" value="ECO:0000318"/>
    <property type="project" value="GO_Central"/>
</dbReference>
<dbReference type="GO" id="GO:0005549">
    <property type="term" value="F:odorant binding"/>
    <property type="evidence" value="ECO:0007669"/>
    <property type="project" value="InterPro"/>
</dbReference>
<keyword evidence="7 10" id="KW-0472">Membrane</keyword>
<dbReference type="InterPro" id="IPR004117">
    <property type="entry name" value="7tm6_olfct_rcpt"/>
</dbReference>
<dbReference type="AlphaFoldDB" id="D6X4X7"/>
<evidence type="ECO:0000256" key="8">
    <source>
        <dbReference type="ARBA" id="ARBA00023170"/>
    </source>
</evidence>
<comment type="subcellular location">
    <subcellularLocation>
        <location evidence="1 10">Cell membrane</location>
        <topology evidence="1 10">Multi-pass membrane protein</topology>
    </subcellularLocation>
</comment>
<keyword evidence="12" id="KW-1185">Reference proteome</keyword>
<dbReference type="GO" id="GO:0005886">
    <property type="term" value="C:plasma membrane"/>
    <property type="evidence" value="ECO:0000318"/>
    <property type="project" value="GO_Central"/>
</dbReference>
<dbReference type="Proteomes" id="UP000007266">
    <property type="component" value="Linkage group 10"/>
</dbReference>
<evidence type="ECO:0000313" key="11">
    <source>
        <dbReference type="EMBL" id="EEZ97754.1"/>
    </source>
</evidence>
<evidence type="ECO:0000256" key="3">
    <source>
        <dbReference type="ARBA" id="ARBA00022606"/>
    </source>
</evidence>
<evidence type="ECO:0000256" key="6">
    <source>
        <dbReference type="ARBA" id="ARBA00022989"/>
    </source>
</evidence>
<evidence type="ECO:0000256" key="5">
    <source>
        <dbReference type="ARBA" id="ARBA00022725"/>
    </source>
</evidence>
<keyword evidence="8 10" id="KW-0675">Receptor</keyword>
<dbReference type="GO" id="GO:0007165">
    <property type="term" value="P:signal transduction"/>
    <property type="evidence" value="ECO:0007669"/>
    <property type="project" value="UniProtKB-KW"/>
</dbReference>
<feature type="transmembrane region" description="Helical" evidence="10">
    <location>
        <begin position="83"/>
        <end position="102"/>
    </location>
</feature>
<keyword evidence="6 10" id="KW-1133">Transmembrane helix</keyword>
<keyword evidence="4 10" id="KW-0812">Transmembrane</keyword>
<dbReference type="PANTHER" id="PTHR21137">
    <property type="entry name" value="ODORANT RECEPTOR"/>
    <property type="match status" value="1"/>
</dbReference>
<proteinExistence type="inferred from homology"/>
<feature type="transmembrane region" description="Helical" evidence="10">
    <location>
        <begin position="20"/>
        <end position="39"/>
    </location>
</feature>
<sequence>MAHNPNLFELIKMFKIRDPFAILKIILKAEPFILLKWCFIDLSYHKFVKICNVLALIIHSVYFVFDVLYTIENFSLDFLLKYSSSMLIYIYVITNMVFAMVMEKYTLEMVNLSESEFWPMDFAGKRMEAEIGRNYLMTRIVYYFLGGALLASMLILLPFFGDLNDWLLSSQMSVDYFGEWSVLVDLILFSTGPMVALSEIRAPAVFLYGIYKIDLQIFLLNKLIVQLSHEKARDDAKYQRRIFAKLRQFTKHHANLKKCMRGISDIMNLSMPVFVFIGAPGVISIMYYFLYSLDSASTITKIRSVYVAVFTSVIVATFAHAGQKISDNTSLIFDTLTTCPWNLWDKRNRKVLLIFMANSVKPMTFSVAGITVDYQFAIKMIKLSSSYALVLYQLKNQYNMN</sequence>
<feature type="transmembrane region" description="Helical" evidence="10">
    <location>
        <begin position="266"/>
        <end position="290"/>
    </location>
</feature>
<name>D6X4X7_TRICA</name>